<evidence type="ECO:0000313" key="4">
    <source>
        <dbReference type="Proteomes" id="UP000554482"/>
    </source>
</evidence>
<dbReference type="GO" id="GO:0004523">
    <property type="term" value="F:RNA-DNA hybrid ribonuclease activity"/>
    <property type="evidence" value="ECO:0007669"/>
    <property type="project" value="InterPro"/>
</dbReference>
<protein>
    <submittedName>
        <fullName evidence="3">Ribonuclease h-like superfamily protein</fullName>
    </submittedName>
</protein>
<dbReference type="PANTHER" id="PTHR47074">
    <property type="entry name" value="BNAC02G40300D PROTEIN"/>
    <property type="match status" value="1"/>
</dbReference>
<dbReference type="Proteomes" id="UP000554482">
    <property type="component" value="Unassembled WGS sequence"/>
</dbReference>
<dbReference type="InterPro" id="IPR052929">
    <property type="entry name" value="RNase_H-like_EbsB-rel"/>
</dbReference>
<dbReference type="Pfam" id="PF13456">
    <property type="entry name" value="RVT_3"/>
    <property type="match status" value="1"/>
</dbReference>
<comment type="caution">
    <text evidence="3">The sequence shown here is derived from an EMBL/GenBank/DDBJ whole genome shotgun (WGS) entry which is preliminary data.</text>
</comment>
<dbReference type="InterPro" id="IPR044730">
    <property type="entry name" value="RNase_H-like_dom_plant"/>
</dbReference>
<dbReference type="Pfam" id="PF13966">
    <property type="entry name" value="zf-RVT"/>
    <property type="match status" value="1"/>
</dbReference>
<gene>
    <name evidence="3" type="ORF">FRX31_007866</name>
</gene>
<evidence type="ECO:0000259" key="2">
    <source>
        <dbReference type="Pfam" id="PF13966"/>
    </source>
</evidence>
<organism evidence="3 4">
    <name type="scientific">Thalictrum thalictroides</name>
    <name type="common">Rue-anemone</name>
    <name type="synonym">Anemone thalictroides</name>
    <dbReference type="NCBI Taxonomy" id="46969"/>
    <lineage>
        <taxon>Eukaryota</taxon>
        <taxon>Viridiplantae</taxon>
        <taxon>Streptophyta</taxon>
        <taxon>Embryophyta</taxon>
        <taxon>Tracheophyta</taxon>
        <taxon>Spermatophyta</taxon>
        <taxon>Magnoliopsida</taxon>
        <taxon>Ranunculales</taxon>
        <taxon>Ranunculaceae</taxon>
        <taxon>Thalictroideae</taxon>
        <taxon>Thalictrum</taxon>
    </lineage>
</organism>
<dbReference type="PANTHER" id="PTHR47074:SF11">
    <property type="entry name" value="REVERSE TRANSCRIPTASE-LIKE PROTEIN"/>
    <property type="match status" value="1"/>
</dbReference>
<dbReference type="OrthoDB" id="1906820at2759"/>
<dbReference type="InterPro" id="IPR036397">
    <property type="entry name" value="RNaseH_sf"/>
</dbReference>
<feature type="domain" description="Reverse transcriptase zinc-binding" evidence="2">
    <location>
        <begin position="55"/>
        <end position="141"/>
    </location>
</feature>
<dbReference type="InterPro" id="IPR026960">
    <property type="entry name" value="RVT-Znf"/>
</dbReference>
<reference evidence="3 4" key="1">
    <citation type="submission" date="2020-06" db="EMBL/GenBank/DDBJ databases">
        <title>Transcriptomic and genomic resources for Thalictrum thalictroides and T. hernandezii: Facilitating candidate gene discovery in an emerging model plant lineage.</title>
        <authorList>
            <person name="Arias T."/>
            <person name="Riano-Pachon D.M."/>
            <person name="Di Stilio V.S."/>
        </authorList>
    </citation>
    <scope>NUCLEOTIDE SEQUENCE [LARGE SCALE GENOMIC DNA]</scope>
    <source>
        <strain evidence="4">cv. WT478/WT964</strain>
        <tissue evidence="3">Leaves</tissue>
    </source>
</reference>
<name>A0A7J6WYM0_THATH</name>
<dbReference type="InterPro" id="IPR002156">
    <property type="entry name" value="RNaseH_domain"/>
</dbReference>
<accession>A0A7J6WYM0</accession>
<dbReference type="CDD" id="cd06222">
    <property type="entry name" value="RNase_H_like"/>
    <property type="match status" value="1"/>
</dbReference>
<keyword evidence="4" id="KW-1185">Reference proteome</keyword>
<evidence type="ECO:0000259" key="1">
    <source>
        <dbReference type="Pfam" id="PF13456"/>
    </source>
</evidence>
<dbReference type="GO" id="GO:0003676">
    <property type="term" value="F:nucleic acid binding"/>
    <property type="evidence" value="ECO:0007669"/>
    <property type="project" value="InterPro"/>
</dbReference>
<sequence length="327" mass="37785">MVSQLILPNSNLWNETLLRSIFTHDIVHHIKNTAIARNTQIDNLKWMHTKNGNHSVKSMYNYLSNGSITPIVEKYHLKLWKAKAPPRVILFSWKCLTDCVPTREKIAKHVMIPTRLSPICNLQVESLKHMLLDCSFTQKFWFACLLNFRIIHFKNLIITQWIKIWFTPPANWIIETSLWTSSCVNITWLIWKSRCRKIFQNKTADPLHIGKTTDLVVKQYHNITCTAATQIHDQPTSIWLPPPPSFYKINVDITFRSSQEICGIGFILRDSMGKFITAGTRNTCAETAEAAEYNGMLAAVRRCHEHRVRKIQLETDNAAAAEFLRGK</sequence>
<dbReference type="AlphaFoldDB" id="A0A7J6WYM0"/>
<proteinExistence type="predicted"/>
<evidence type="ECO:0000313" key="3">
    <source>
        <dbReference type="EMBL" id="KAF5202541.1"/>
    </source>
</evidence>
<dbReference type="EMBL" id="JABWDY010007957">
    <property type="protein sequence ID" value="KAF5202541.1"/>
    <property type="molecule type" value="Genomic_DNA"/>
</dbReference>
<dbReference type="Gene3D" id="3.30.420.10">
    <property type="entry name" value="Ribonuclease H-like superfamily/Ribonuclease H"/>
    <property type="match status" value="1"/>
</dbReference>
<feature type="domain" description="RNase H type-1" evidence="1">
    <location>
        <begin position="250"/>
        <end position="327"/>
    </location>
</feature>